<evidence type="ECO:0000313" key="3">
    <source>
        <dbReference type="EMBL" id="OGZ74010.1"/>
    </source>
</evidence>
<feature type="modified residue" description="4-aspartylphosphate" evidence="1">
    <location>
        <position position="56"/>
    </location>
</feature>
<accession>A0A1G2IHS7</accession>
<dbReference type="GO" id="GO:0000160">
    <property type="term" value="P:phosphorelay signal transduction system"/>
    <property type="evidence" value="ECO:0007669"/>
    <property type="project" value="InterPro"/>
</dbReference>
<gene>
    <name evidence="3" type="ORF">A2998_01510</name>
</gene>
<dbReference type="PROSITE" id="PS50110">
    <property type="entry name" value="RESPONSE_REGULATORY"/>
    <property type="match status" value="1"/>
</dbReference>
<organism evidence="3 4">
    <name type="scientific">Candidatus Staskawiczbacteria bacterium RIFCSPLOWO2_01_FULL_37_25b</name>
    <dbReference type="NCBI Taxonomy" id="1802213"/>
    <lineage>
        <taxon>Bacteria</taxon>
        <taxon>Candidatus Staskawicziibacteriota</taxon>
    </lineage>
</organism>
<sequence>MEKKIKKVLLVEDNEDWNRIIKRGLGDKVQILSAYTIKEAEKIFEENSDIAIVIMDACVPGDTPNTQPLVQKIRQTFKGPMIAMSSMPMFRRKIVLAGCDHEVEEKTEAGKKVLELLGIS</sequence>
<dbReference type="SUPFAM" id="SSF52172">
    <property type="entry name" value="CheY-like"/>
    <property type="match status" value="1"/>
</dbReference>
<dbReference type="InterPro" id="IPR011006">
    <property type="entry name" value="CheY-like_superfamily"/>
</dbReference>
<reference evidence="3 4" key="1">
    <citation type="journal article" date="2016" name="Nat. Commun.">
        <title>Thousands of microbial genomes shed light on interconnected biogeochemical processes in an aquifer system.</title>
        <authorList>
            <person name="Anantharaman K."/>
            <person name="Brown C.T."/>
            <person name="Hug L.A."/>
            <person name="Sharon I."/>
            <person name="Castelle C.J."/>
            <person name="Probst A.J."/>
            <person name="Thomas B.C."/>
            <person name="Singh A."/>
            <person name="Wilkins M.J."/>
            <person name="Karaoz U."/>
            <person name="Brodie E.L."/>
            <person name="Williams K.H."/>
            <person name="Hubbard S.S."/>
            <person name="Banfield J.F."/>
        </authorList>
    </citation>
    <scope>NUCLEOTIDE SEQUENCE [LARGE SCALE GENOMIC DNA]</scope>
</reference>
<comment type="caution">
    <text evidence="3">The sequence shown here is derived from an EMBL/GenBank/DDBJ whole genome shotgun (WGS) entry which is preliminary data.</text>
</comment>
<evidence type="ECO:0000256" key="1">
    <source>
        <dbReference type="PROSITE-ProRule" id="PRU00169"/>
    </source>
</evidence>
<proteinExistence type="predicted"/>
<evidence type="ECO:0000313" key="4">
    <source>
        <dbReference type="Proteomes" id="UP000178826"/>
    </source>
</evidence>
<dbReference type="Proteomes" id="UP000178826">
    <property type="component" value="Unassembled WGS sequence"/>
</dbReference>
<dbReference type="EMBL" id="MHOZ01000014">
    <property type="protein sequence ID" value="OGZ74010.1"/>
    <property type="molecule type" value="Genomic_DNA"/>
</dbReference>
<evidence type="ECO:0000259" key="2">
    <source>
        <dbReference type="PROSITE" id="PS50110"/>
    </source>
</evidence>
<dbReference type="Gene3D" id="3.40.50.2300">
    <property type="match status" value="1"/>
</dbReference>
<dbReference type="AlphaFoldDB" id="A0A1G2IHS7"/>
<protein>
    <recommendedName>
        <fullName evidence="2">Response regulatory domain-containing protein</fullName>
    </recommendedName>
</protein>
<feature type="domain" description="Response regulatory" evidence="2">
    <location>
        <begin position="7"/>
        <end position="120"/>
    </location>
</feature>
<dbReference type="InterPro" id="IPR001789">
    <property type="entry name" value="Sig_transdc_resp-reg_receiver"/>
</dbReference>
<name>A0A1G2IHS7_9BACT</name>
<keyword evidence="1" id="KW-0597">Phosphoprotein</keyword>